<dbReference type="RefSeq" id="WP_216520247.1">
    <property type="nucleotide sequence ID" value="NZ_JAHLPM010000010.1"/>
</dbReference>
<gene>
    <name evidence="5" type="ORF">KQI42_12475</name>
</gene>
<organism evidence="5 6">
    <name type="scientific">Tissierella simiarum</name>
    <dbReference type="NCBI Taxonomy" id="2841534"/>
    <lineage>
        <taxon>Bacteria</taxon>
        <taxon>Bacillati</taxon>
        <taxon>Bacillota</taxon>
        <taxon>Tissierellia</taxon>
        <taxon>Tissierellales</taxon>
        <taxon>Tissierellaceae</taxon>
        <taxon>Tissierella</taxon>
    </lineage>
</organism>
<comment type="caution">
    <text evidence="5">The sequence shown here is derived from an EMBL/GenBank/DDBJ whole genome shotgun (WGS) entry which is preliminary data.</text>
</comment>
<dbReference type="GO" id="GO:0005524">
    <property type="term" value="F:ATP binding"/>
    <property type="evidence" value="ECO:0007669"/>
    <property type="project" value="UniProtKB-KW"/>
</dbReference>
<reference evidence="5 6" key="1">
    <citation type="submission" date="2021-06" db="EMBL/GenBank/DDBJ databases">
        <authorList>
            <person name="Sun Q."/>
            <person name="Li D."/>
        </authorList>
    </citation>
    <scope>NUCLEOTIDE SEQUENCE [LARGE SCALE GENOMIC DNA]</scope>
    <source>
        <strain evidence="5 6">MSJ-40</strain>
    </source>
</reference>
<evidence type="ECO:0000256" key="2">
    <source>
        <dbReference type="ARBA" id="ARBA00022741"/>
    </source>
</evidence>
<sequence length="300" mass="34393">MINILECKNLNKTFGKTNVLKDISFILEENKIYGLLGRNGVGKTTLLNLICNQVTRDSGEIKLFDEEIFENSKAMENICFIKEKDLPVEGYKIKKIFKIASILYKNWDEEYKDYLIKEFNLDVNKKYENLSRGNKSIVGAIIGLASRAKLTIFDEPSLGLDAAARYKFYNILLEDYEKNPRTIILSTHLIDEVSNLFEEIILLTEGKLMLKEDVHSLMEKAYFLNGREDNMKKVIEGKKVIHKEGFGATTILGIFDSLTREEVKMLKDNNVEVSSMPLQKLFIYLTENVDIKEGKVNGCC</sequence>
<proteinExistence type="predicted"/>
<keyword evidence="6" id="KW-1185">Reference proteome</keyword>
<dbReference type="CDD" id="cd03230">
    <property type="entry name" value="ABC_DR_subfamily_A"/>
    <property type="match status" value="1"/>
</dbReference>
<keyword evidence="2" id="KW-0547">Nucleotide-binding</keyword>
<keyword evidence="3 5" id="KW-0067">ATP-binding</keyword>
<dbReference type="PANTHER" id="PTHR42939">
    <property type="entry name" value="ABC TRANSPORTER ATP-BINDING PROTEIN ALBC-RELATED"/>
    <property type="match status" value="1"/>
</dbReference>
<evidence type="ECO:0000313" key="5">
    <source>
        <dbReference type="EMBL" id="MBU5438835.1"/>
    </source>
</evidence>
<feature type="domain" description="ABC transporter" evidence="4">
    <location>
        <begin position="5"/>
        <end position="230"/>
    </location>
</feature>
<dbReference type="PANTHER" id="PTHR42939:SF3">
    <property type="entry name" value="ABC TRANSPORTER ATP-BINDING COMPONENT"/>
    <property type="match status" value="1"/>
</dbReference>
<evidence type="ECO:0000256" key="3">
    <source>
        <dbReference type="ARBA" id="ARBA00022840"/>
    </source>
</evidence>
<accession>A0ABS6E8T2</accession>
<dbReference type="InterPro" id="IPR003593">
    <property type="entry name" value="AAA+_ATPase"/>
</dbReference>
<evidence type="ECO:0000259" key="4">
    <source>
        <dbReference type="PROSITE" id="PS50893"/>
    </source>
</evidence>
<dbReference type="InterPro" id="IPR051782">
    <property type="entry name" value="ABC_Transporter_VariousFunc"/>
</dbReference>
<name>A0ABS6E8T2_9FIRM</name>
<dbReference type="InterPro" id="IPR003439">
    <property type="entry name" value="ABC_transporter-like_ATP-bd"/>
</dbReference>
<dbReference type="EMBL" id="JAHLPM010000010">
    <property type="protein sequence ID" value="MBU5438835.1"/>
    <property type="molecule type" value="Genomic_DNA"/>
</dbReference>
<dbReference type="Pfam" id="PF00005">
    <property type="entry name" value="ABC_tran"/>
    <property type="match status" value="1"/>
</dbReference>
<dbReference type="Proteomes" id="UP000749471">
    <property type="component" value="Unassembled WGS sequence"/>
</dbReference>
<dbReference type="SMART" id="SM00382">
    <property type="entry name" value="AAA"/>
    <property type="match status" value="1"/>
</dbReference>
<evidence type="ECO:0000256" key="1">
    <source>
        <dbReference type="ARBA" id="ARBA00022448"/>
    </source>
</evidence>
<dbReference type="PROSITE" id="PS50893">
    <property type="entry name" value="ABC_TRANSPORTER_2"/>
    <property type="match status" value="1"/>
</dbReference>
<protein>
    <submittedName>
        <fullName evidence="5">ABC transporter ATP-binding protein</fullName>
    </submittedName>
</protein>
<evidence type="ECO:0000313" key="6">
    <source>
        <dbReference type="Proteomes" id="UP000749471"/>
    </source>
</evidence>
<keyword evidence="1" id="KW-0813">Transport</keyword>